<dbReference type="Proteomes" id="UP000327157">
    <property type="component" value="Chromosome 3"/>
</dbReference>
<dbReference type="AlphaFoldDB" id="A0A5N5GNZ1"/>
<protein>
    <submittedName>
        <fullName evidence="2">Uncharacterized protein</fullName>
    </submittedName>
</protein>
<comment type="caution">
    <text evidence="2">The sequence shown here is derived from an EMBL/GenBank/DDBJ whole genome shotgun (WGS) entry which is preliminary data.</text>
</comment>
<reference evidence="2 3" key="3">
    <citation type="submission" date="2019-11" db="EMBL/GenBank/DDBJ databases">
        <title>A de novo genome assembly of a pear dwarfing rootstock.</title>
        <authorList>
            <person name="Wang F."/>
            <person name="Wang J."/>
            <person name="Li S."/>
            <person name="Zhang Y."/>
            <person name="Fang M."/>
            <person name="Ma L."/>
            <person name="Zhao Y."/>
            <person name="Jiang S."/>
        </authorList>
    </citation>
    <scope>NUCLEOTIDE SEQUENCE [LARGE SCALE GENOMIC DNA]</scope>
    <source>
        <strain evidence="2">S2</strain>
        <tissue evidence="2">Leaf</tissue>
    </source>
</reference>
<dbReference type="EMBL" id="SMOL01000402">
    <property type="protein sequence ID" value="KAB2614970.1"/>
    <property type="molecule type" value="Genomic_DNA"/>
</dbReference>
<evidence type="ECO:0000256" key="1">
    <source>
        <dbReference type="SAM" id="MobiDB-lite"/>
    </source>
</evidence>
<reference evidence="2 3" key="1">
    <citation type="submission" date="2019-09" db="EMBL/GenBank/DDBJ databases">
        <authorList>
            <person name="Ou C."/>
        </authorList>
    </citation>
    <scope>NUCLEOTIDE SEQUENCE [LARGE SCALE GENOMIC DNA]</scope>
    <source>
        <strain evidence="2">S2</strain>
        <tissue evidence="2">Leaf</tissue>
    </source>
</reference>
<evidence type="ECO:0000313" key="2">
    <source>
        <dbReference type="EMBL" id="KAB2614970.1"/>
    </source>
</evidence>
<keyword evidence="3" id="KW-1185">Reference proteome</keyword>
<proteinExistence type="predicted"/>
<feature type="region of interest" description="Disordered" evidence="1">
    <location>
        <begin position="33"/>
        <end position="68"/>
    </location>
</feature>
<organism evidence="2 3">
    <name type="scientific">Pyrus ussuriensis x Pyrus communis</name>
    <dbReference type="NCBI Taxonomy" id="2448454"/>
    <lineage>
        <taxon>Eukaryota</taxon>
        <taxon>Viridiplantae</taxon>
        <taxon>Streptophyta</taxon>
        <taxon>Embryophyta</taxon>
        <taxon>Tracheophyta</taxon>
        <taxon>Spermatophyta</taxon>
        <taxon>Magnoliopsida</taxon>
        <taxon>eudicotyledons</taxon>
        <taxon>Gunneridae</taxon>
        <taxon>Pentapetalae</taxon>
        <taxon>rosids</taxon>
        <taxon>fabids</taxon>
        <taxon>Rosales</taxon>
        <taxon>Rosaceae</taxon>
        <taxon>Amygdaloideae</taxon>
        <taxon>Maleae</taxon>
        <taxon>Pyrus</taxon>
    </lineage>
</organism>
<name>A0A5N5GNZ1_9ROSA</name>
<reference evidence="3" key="2">
    <citation type="submission" date="2019-10" db="EMBL/GenBank/DDBJ databases">
        <title>A de novo genome assembly of a pear dwarfing rootstock.</title>
        <authorList>
            <person name="Wang F."/>
            <person name="Wang J."/>
            <person name="Li S."/>
            <person name="Zhang Y."/>
            <person name="Fang M."/>
            <person name="Ma L."/>
            <person name="Zhao Y."/>
            <person name="Jiang S."/>
        </authorList>
    </citation>
    <scope>NUCLEOTIDE SEQUENCE [LARGE SCALE GENOMIC DNA]</scope>
</reference>
<feature type="compositionally biased region" description="Polar residues" evidence="1">
    <location>
        <begin position="54"/>
        <end position="68"/>
    </location>
</feature>
<accession>A0A5N5GNZ1</accession>
<gene>
    <name evidence="2" type="ORF">D8674_021558</name>
</gene>
<evidence type="ECO:0000313" key="3">
    <source>
        <dbReference type="Proteomes" id="UP000327157"/>
    </source>
</evidence>
<sequence>MEANVRALETGFAEDGTFSGVAKKDHGQIVMTPVEPTRKTTTAESQSKPRRIRSSTPSKTNQIVPRTA</sequence>